<dbReference type="Pfam" id="PF02687">
    <property type="entry name" value="FtsX"/>
    <property type="match status" value="1"/>
</dbReference>
<evidence type="ECO:0000256" key="2">
    <source>
        <dbReference type="ARBA" id="ARBA00008697"/>
    </source>
</evidence>
<evidence type="ECO:0000256" key="4">
    <source>
        <dbReference type="ARBA" id="ARBA00016962"/>
    </source>
</evidence>
<accession>A0A1B2DG68</accession>
<evidence type="ECO:0000256" key="1">
    <source>
        <dbReference type="ARBA" id="ARBA00004651"/>
    </source>
</evidence>
<dbReference type="PANTHER" id="PTHR43738:SF1">
    <property type="entry name" value="HEMIN TRANSPORT SYSTEM PERMEASE PROTEIN HRTB-RELATED"/>
    <property type="match status" value="1"/>
</dbReference>
<sequence length="374" mass="39602">MYLALREMRFAKTRYLLIMAIMLLVSFLVLFVTGLAGGLAYANASAVENMPATHFLMQQDASQRFARSIVGEKELNTARSVVGDANAQRLGVQMTTVTGGTDGMKTDITLFGVDMGSWLAPTVVSGLAVSNTGAGEVVVDRKLAEEGITVGSLLHDQTTGLTWTVSGFTENQSFSHTPAVFMNLSDWQQLKQQMAGRAAADPSFAAPFNAIAIQATDAEAELLSQQLEGTVVITQKQAVASIPGYKEEQGSLMMMIGFLFVISAFVLAVFFYVITIQKAGQFGILKAIGTKTIYLARSVVAQALVLAAASLAVSCMLVAAMQAVLPASMPFQLSPVTIGYTCLLFIAMSLLGSLVSVLQVARTDALDAIGRAAG</sequence>
<comment type="function">
    <text evidence="10">Part of the ABC transporter complex hrt involved in hemin import. Responsible for the translocation of the substrate across the membrane.</text>
</comment>
<dbReference type="EMBL" id="CP016808">
    <property type="protein sequence ID" value="ANY66724.1"/>
    <property type="molecule type" value="Genomic_DNA"/>
</dbReference>
<evidence type="ECO:0000256" key="6">
    <source>
        <dbReference type="ARBA" id="ARBA00022475"/>
    </source>
</evidence>
<keyword evidence="8 11" id="KW-1133">Transmembrane helix</keyword>
<evidence type="ECO:0000256" key="7">
    <source>
        <dbReference type="ARBA" id="ARBA00022692"/>
    </source>
</evidence>
<comment type="subcellular location">
    <subcellularLocation>
        <location evidence="1">Cell membrane</location>
        <topology evidence="1">Multi-pass membrane protein</topology>
    </subcellularLocation>
</comment>
<evidence type="ECO:0000256" key="10">
    <source>
        <dbReference type="ARBA" id="ARBA00024973"/>
    </source>
</evidence>
<evidence type="ECO:0000256" key="3">
    <source>
        <dbReference type="ARBA" id="ARBA00011131"/>
    </source>
</evidence>
<keyword evidence="7 11" id="KW-0812">Transmembrane</keyword>
<evidence type="ECO:0000256" key="8">
    <source>
        <dbReference type="ARBA" id="ARBA00022989"/>
    </source>
</evidence>
<comment type="subunit">
    <text evidence="3">The complex is composed of two ATP-binding proteins (HrtA), two transmembrane proteins (HrtB) and a solute-binding protein.</text>
</comment>
<keyword evidence="5" id="KW-0813">Transport</keyword>
<evidence type="ECO:0000256" key="5">
    <source>
        <dbReference type="ARBA" id="ARBA00022448"/>
    </source>
</evidence>
<dbReference type="GO" id="GO:0005886">
    <property type="term" value="C:plasma membrane"/>
    <property type="evidence" value="ECO:0007669"/>
    <property type="project" value="UniProtKB-SubCell"/>
</dbReference>
<keyword evidence="6" id="KW-1003">Cell membrane</keyword>
<name>A0A1B2DG68_9BACL</name>
<evidence type="ECO:0000313" key="13">
    <source>
        <dbReference type="EMBL" id="ANY66724.1"/>
    </source>
</evidence>
<feature type="transmembrane region" description="Helical" evidence="11">
    <location>
        <begin position="294"/>
        <end position="325"/>
    </location>
</feature>
<dbReference type="InterPro" id="IPR051125">
    <property type="entry name" value="ABC-4/HrtB_transporter"/>
</dbReference>
<organism evidence="13">
    <name type="scientific">Paenibacillus sp. BIHB 4019</name>
    <dbReference type="NCBI Taxonomy" id="1870819"/>
    <lineage>
        <taxon>Bacteria</taxon>
        <taxon>Bacillati</taxon>
        <taxon>Bacillota</taxon>
        <taxon>Bacilli</taxon>
        <taxon>Bacillales</taxon>
        <taxon>Paenibacillaceae</taxon>
        <taxon>Paenibacillus</taxon>
    </lineage>
</organism>
<protein>
    <recommendedName>
        <fullName evidence="4">Putative hemin transport system permease protein HrtB</fullName>
    </recommendedName>
</protein>
<proteinExistence type="inferred from homology"/>
<feature type="domain" description="ABC3 transporter permease C-terminal" evidence="12">
    <location>
        <begin position="254"/>
        <end position="364"/>
    </location>
</feature>
<evidence type="ECO:0000256" key="9">
    <source>
        <dbReference type="ARBA" id="ARBA00023136"/>
    </source>
</evidence>
<comment type="similarity">
    <text evidence="2">Belongs to the ABC-4 integral membrane protein family. HrtB subfamily.</text>
</comment>
<reference evidence="13" key="1">
    <citation type="submission" date="2016-08" db="EMBL/GenBank/DDBJ databases">
        <title>Complete Genome Seqeunce of Paenibacillus sp. BIHB 4019 from tea rhizoplane.</title>
        <authorList>
            <person name="Thakur R."/>
            <person name="Swarnkar M.K."/>
            <person name="Gulati A."/>
        </authorList>
    </citation>
    <scope>NUCLEOTIDE SEQUENCE [LARGE SCALE GENOMIC DNA]</scope>
    <source>
        <strain evidence="13">BIHB4019</strain>
    </source>
</reference>
<keyword evidence="9 11" id="KW-0472">Membrane</keyword>
<feature type="transmembrane region" description="Helical" evidence="11">
    <location>
        <begin position="337"/>
        <end position="361"/>
    </location>
</feature>
<dbReference type="PANTHER" id="PTHR43738">
    <property type="entry name" value="ABC TRANSPORTER, MEMBRANE PROTEIN"/>
    <property type="match status" value="1"/>
</dbReference>
<evidence type="ECO:0000259" key="12">
    <source>
        <dbReference type="Pfam" id="PF02687"/>
    </source>
</evidence>
<gene>
    <name evidence="13" type="ORF">BBD42_09805</name>
</gene>
<dbReference type="InterPro" id="IPR003838">
    <property type="entry name" value="ABC3_permease_C"/>
</dbReference>
<dbReference type="RefSeq" id="WP_099518006.1">
    <property type="nucleotide sequence ID" value="NZ_CP016808.1"/>
</dbReference>
<feature type="transmembrane region" description="Helical" evidence="11">
    <location>
        <begin position="252"/>
        <end position="274"/>
    </location>
</feature>
<evidence type="ECO:0000256" key="11">
    <source>
        <dbReference type="SAM" id="Phobius"/>
    </source>
</evidence>
<dbReference type="AlphaFoldDB" id="A0A1B2DG68"/>